<evidence type="ECO:0000256" key="3">
    <source>
        <dbReference type="ARBA" id="ARBA00012654"/>
    </source>
</evidence>
<dbReference type="RefSeq" id="WP_311634410.1">
    <property type="nucleotide sequence ID" value="NZ_JAVRFF010000006.1"/>
</dbReference>
<keyword evidence="7 13" id="KW-0255">Endonuclease</keyword>
<dbReference type="InterPro" id="IPR051268">
    <property type="entry name" value="Type-I_R_enzyme_R_subunit"/>
</dbReference>
<proteinExistence type="inferred from homology"/>
<evidence type="ECO:0000256" key="6">
    <source>
        <dbReference type="ARBA" id="ARBA00022747"/>
    </source>
</evidence>
<dbReference type="EC" id="3.1.21.3" evidence="3"/>
<dbReference type="PANTHER" id="PTHR30195:SF15">
    <property type="entry name" value="TYPE I RESTRICTION ENZYME HINDI ENDONUCLEASE SUBUNIT"/>
    <property type="match status" value="1"/>
</dbReference>
<comment type="similarity">
    <text evidence="2">Belongs to the HsdR family.</text>
</comment>
<comment type="catalytic activity">
    <reaction evidence="1">
        <text>Endonucleolytic cleavage of DNA to give random double-stranded fragments with terminal 5'-phosphates, ATP is simultaneously hydrolyzed.</text>
        <dbReference type="EC" id="3.1.21.3"/>
    </reaction>
</comment>
<evidence type="ECO:0000256" key="8">
    <source>
        <dbReference type="ARBA" id="ARBA00022801"/>
    </source>
</evidence>
<name>A0ABU2UF52_9ACTN</name>
<dbReference type="PROSITE" id="PS51192">
    <property type="entry name" value="HELICASE_ATP_BIND_1"/>
    <property type="match status" value="1"/>
</dbReference>
<dbReference type="Pfam" id="PF22679">
    <property type="entry name" value="T1R_D3-like"/>
    <property type="match status" value="1"/>
</dbReference>
<evidence type="ECO:0000256" key="10">
    <source>
        <dbReference type="ARBA" id="ARBA00023125"/>
    </source>
</evidence>
<evidence type="ECO:0000256" key="1">
    <source>
        <dbReference type="ARBA" id="ARBA00000851"/>
    </source>
</evidence>
<dbReference type="GO" id="GO:0004519">
    <property type="term" value="F:endonuclease activity"/>
    <property type="evidence" value="ECO:0007669"/>
    <property type="project" value="UniProtKB-KW"/>
</dbReference>
<keyword evidence="14" id="KW-1185">Reference proteome</keyword>
<dbReference type="InterPro" id="IPR027417">
    <property type="entry name" value="P-loop_NTPase"/>
</dbReference>
<dbReference type="CDD" id="cd22332">
    <property type="entry name" value="HsdR_N"/>
    <property type="match status" value="1"/>
</dbReference>
<evidence type="ECO:0000256" key="5">
    <source>
        <dbReference type="ARBA" id="ARBA00022741"/>
    </source>
</evidence>
<accession>A0ABU2UF52</accession>
<dbReference type="InterPro" id="IPR007409">
    <property type="entry name" value="Restrct_endonuc_type1_HsdR_N"/>
</dbReference>
<dbReference type="InterPro" id="IPR014001">
    <property type="entry name" value="Helicase_ATP-bd"/>
</dbReference>
<evidence type="ECO:0000256" key="4">
    <source>
        <dbReference type="ARBA" id="ARBA00022722"/>
    </source>
</evidence>
<keyword evidence="10" id="KW-0238">DNA-binding</keyword>
<dbReference type="Gene3D" id="3.40.50.300">
    <property type="entry name" value="P-loop containing nucleotide triphosphate hydrolases"/>
    <property type="match status" value="3"/>
</dbReference>
<comment type="caution">
    <text evidence="13">The sequence shown here is derived from an EMBL/GenBank/DDBJ whole genome shotgun (WGS) entry which is preliminary data.</text>
</comment>
<keyword evidence="8" id="KW-0378">Hydrolase</keyword>
<keyword evidence="9" id="KW-0067">ATP-binding</keyword>
<dbReference type="Pfam" id="PF18766">
    <property type="entry name" value="SWI2_SNF2"/>
    <property type="match status" value="1"/>
</dbReference>
<keyword evidence="5" id="KW-0547">Nucleotide-binding</keyword>
<dbReference type="InterPro" id="IPR055180">
    <property type="entry name" value="HsdR_RecA-like_helicase_dom_2"/>
</dbReference>
<evidence type="ECO:0000256" key="7">
    <source>
        <dbReference type="ARBA" id="ARBA00022759"/>
    </source>
</evidence>
<evidence type="ECO:0000313" key="13">
    <source>
        <dbReference type="EMBL" id="MDT0471795.1"/>
    </source>
</evidence>
<keyword evidence="4" id="KW-0540">Nuclease</keyword>
<dbReference type="EMBL" id="JAVRFF010000006">
    <property type="protein sequence ID" value="MDT0471795.1"/>
    <property type="molecule type" value="Genomic_DNA"/>
</dbReference>
<evidence type="ECO:0000256" key="2">
    <source>
        <dbReference type="ARBA" id="ARBA00008598"/>
    </source>
</evidence>
<evidence type="ECO:0000313" key="14">
    <source>
        <dbReference type="Proteomes" id="UP001180489"/>
    </source>
</evidence>
<dbReference type="PANTHER" id="PTHR30195">
    <property type="entry name" value="TYPE I SITE-SPECIFIC DEOXYRIBONUCLEASE PROTEIN SUBUNIT M AND R"/>
    <property type="match status" value="1"/>
</dbReference>
<dbReference type="SUPFAM" id="SSF52540">
    <property type="entry name" value="P-loop containing nucleoside triphosphate hydrolases"/>
    <property type="match status" value="2"/>
</dbReference>
<feature type="region of interest" description="Disordered" evidence="11">
    <location>
        <begin position="717"/>
        <end position="759"/>
    </location>
</feature>
<reference evidence="13" key="1">
    <citation type="submission" date="2024-05" db="EMBL/GenBank/DDBJ databases">
        <title>30 novel species of actinomycetes from the DSMZ collection.</title>
        <authorList>
            <person name="Nouioui I."/>
        </authorList>
    </citation>
    <scope>NUCLEOTIDE SEQUENCE</scope>
    <source>
        <strain evidence="13">DSM 41014</strain>
    </source>
</reference>
<gene>
    <name evidence="13" type="ORF">RM863_06600</name>
</gene>
<dbReference type="SMART" id="SM00487">
    <property type="entry name" value="DEXDc"/>
    <property type="match status" value="1"/>
</dbReference>
<evidence type="ECO:0000259" key="12">
    <source>
        <dbReference type="PROSITE" id="PS51192"/>
    </source>
</evidence>
<dbReference type="InterPro" id="IPR040980">
    <property type="entry name" value="SWI2_SNF2"/>
</dbReference>
<evidence type="ECO:0000256" key="9">
    <source>
        <dbReference type="ARBA" id="ARBA00022840"/>
    </source>
</evidence>
<sequence length="1207" mass="133869">MTEQPEYVKVERPLIEQLTAMGWEHLQGAPPGEPATRPRDTERSSFHDVVYADRFCNAVARINARPQDGSSWLTAQQLDHVLARVLGTAPGQGPTGRGAAGNLEVTRILREGINARTLPGWSKGDPEHVRLVDWDGRFENGNDLLAVSQFRVERSGAGAVTPDLVLFVNGLPWVVVECKAPVTTGRKDPRFALDAAVMQVIDYAGAEATAPVAEFTRFAQLLVGTDRTHAELGTVTAEAKHFAPWRTVAPATEASVKAENGTPEERELSAQQILVAGVLRPAHLLTLVRDFTTETRHGTRTVKAVGRYQQFRAVHAIAATLRERGAALEAKEDVDPRGGVIWHTQGSGKSLTMAFLVRHLRSTRDLRGHKVVVVTDRVDLEKQIKGSLAAAEEKIYRSRTVEQARQYLAVDVPDVVLVMLQKARRDDTAWDGREEKLAETPDGEDRIHNHVANAGHDIVVLVDEAHRGHLAWQHARLRAMLPNAVLIGFTGTPILSKARKTTEDIFGGFTDTYTLRDAETDGAVVPVRYEAHNVRLEVIEKAVLDASFDVEVPADPKDRDRVLRKFARKKEVLEAPSVIACKAEHMLDHWTRTALPDRFGAQVVTVSRKAAVRYRTALLEARDRLVARADRLDLDLVHDPSGYDTATPDERELLDLLPHLPLLRSIDAAVVISQASSGQPRDPDDWKTWTAKSWQDAHVDRFKRGLGDPYEAVDDPSWEAFTHGGRPGGTSAGVPGASGDPWDIANPAAAHGGTPSAASEGDPMGFLVAAADDEDGPMAFLVVQSMLLTGFDAPAEQVLYLDCPLSGVGLLQAVARTNRIYPHKAWGQIVDYIGVGPELARSMTEYDEAHLRAVYGYENMSLDHLAPDYQGDRPTRDRMWLETEAAADDRLADLRTQIARLLAGRGITSLGPEAQREDLLAELADPTLMGEFDELVRDFLTALNAVLPRPTALKYESDARLLGEVQYLARQRYLDGRDEFSPRRYGAKVRRLISRHLKVSAIEERVPSVELTAIDFMEKVGENPDPRARIEYMRSRLRVHIDARLGSDPTRYQRFSERLEEIVRGMSDDFEQAAAALADLVTDVVDAEGDDGYGADSGDSRLRDLDRWTERPVYGLLKEAFEQTGAPAQVDLVDGTRDLTWKIAQLVGSPDFVTLTDTQIMVRREVRIFLEGELHMKWREIGPLAGDLVHLALDQHAAFMRYRDRRR</sequence>
<evidence type="ECO:0000256" key="11">
    <source>
        <dbReference type="SAM" id="MobiDB-lite"/>
    </source>
</evidence>
<dbReference type="Gene3D" id="3.90.1570.50">
    <property type="match status" value="1"/>
</dbReference>
<protein>
    <recommendedName>
        <fullName evidence="3">type I site-specific deoxyribonuclease</fullName>
        <ecNumber evidence="3">3.1.21.3</ecNumber>
    </recommendedName>
</protein>
<organism evidence="13 14">
    <name type="scientific">Streptomyces hintoniae</name>
    <dbReference type="NCBI Taxonomy" id="3075521"/>
    <lineage>
        <taxon>Bacteria</taxon>
        <taxon>Bacillati</taxon>
        <taxon>Actinomycetota</taxon>
        <taxon>Actinomycetes</taxon>
        <taxon>Kitasatosporales</taxon>
        <taxon>Streptomycetaceae</taxon>
        <taxon>Streptomyces</taxon>
    </lineage>
</organism>
<dbReference type="Pfam" id="PF04313">
    <property type="entry name" value="HSDR_N"/>
    <property type="match status" value="1"/>
</dbReference>
<dbReference type="Proteomes" id="UP001180489">
    <property type="component" value="Unassembled WGS sequence"/>
</dbReference>
<keyword evidence="6" id="KW-0680">Restriction system</keyword>
<feature type="domain" description="Helicase ATP-binding" evidence="12">
    <location>
        <begin position="330"/>
        <end position="511"/>
    </location>
</feature>